<dbReference type="InterPro" id="IPR043138">
    <property type="entry name" value="GGT_lsub"/>
</dbReference>
<accession>A0ABV7E3T5</accession>
<sequence>MRFARQLALLFAPLALAACAATTQTPLQTATTAPFAGVVSAADPRAAEAGAAMLRMGGTSTDAAIATMLALTVVEPQSSGIGGGGFYVRGTPDGAVITLDGRETAPAAATPEWFLTAEGTPRPFMEAVMSGLSVGVPGNIALAAEAHDRYGTLPWAALFQPAIALAREGWEITPRFREFLVSAQNRAAYTPEGRAMFYDAAGDPLPVGARVTMPELAATLEQLAAAGPRAFYEGPMADGMAAVMAEATPHEGAVTPADFASYSAVWRESPCGTYRQYRICGMGPPSSGATTVFAVLKQLERFDLAALGPDSPVSWHLFAESQRLAYADRERYLADGDFVSVPMAGLMDANYLAERGALISATARMASVAAGTPPGMRAIAADGFGPEENGTSHFVAVDQWGTAVSYTSTIEGPFGSGLMYGGFYLNNELTDFSMVPARDGVAVANRVEGGKRPRSSMAPTLVYGPDGALVLAVGAAGGATIPVQVAKALIGVLDWGLPVEQAIGLPGLYAPGSDIVVEEDSPLLAFRAELEALGHTLQTRRLPFKANAAQFVGGTWQGAADPRSEGAAVHP</sequence>
<evidence type="ECO:0000256" key="4">
    <source>
        <dbReference type="ARBA" id="ARBA00022679"/>
    </source>
</evidence>
<keyword evidence="4 9" id="KW-0808">Transferase</keyword>
<evidence type="ECO:0000256" key="3">
    <source>
        <dbReference type="ARBA" id="ARBA00009381"/>
    </source>
</evidence>
<evidence type="ECO:0000256" key="6">
    <source>
        <dbReference type="ARBA" id="ARBA00023145"/>
    </source>
</evidence>
<feature type="signal peptide" evidence="10">
    <location>
        <begin position="1"/>
        <end position="20"/>
    </location>
</feature>
<comment type="pathway">
    <text evidence="9">Sulfur metabolism; glutathione metabolism.</text>
</comment>
<comment type="subunit">
    <text evidence="9">This enzyme consists of two polypeptide chains, which are synthesized in precursor form from a single polypeptide.</text>
</comment>
<evidence type="ECO:0000313" key="11">
    <source>
        <dbReference type="EMBL" id="MFC3096539.1"/>
    </source>
</evidence>
<dbReference type="PROSITE" id="PS51257">
    <property type="entry name" value="PROKAR_LIPOPROTEIN"/>
    <property type="match status" value="1"/>
</dbReference>
<evidence type="ECO:0000313" key="12">
    <source>
        <dbReference type="Proteomes" id="UP001595456"/>
    </source>
</evidence>
<protein>
    <recommendedName>
        <fullName evidence="9">Glutathione hydrolase proenzyme</fullName>
        <ecNumber evidence="9">2.3.2.2</ecNumber>
        <ecNumber evidence="9">3.4.19.13</ecNumber>
    </recommendedName>
    <component>
        <recommendedName>
            <fullName evidence="9">Glutathione hydrolase large chain</fullName>
        </recommendedName>
    </component>
    <component>
        <recommendedName>
            <fullName evidence="9">Glutathione hydrolase small chain</fullName>
        </recommendedName>
    </component>
</protein>
<name>A0ABV7E3T5_9SPHN</name>
<evidence type="ECO:0000256" key="7">
    <source>
        <dbReference type="ARBA" id="ARBA00023315"/>
    </source>
</evidence>
<comment type="catalytic activity">
    <reaction evidence="1 9">
        <text>an S-substituted glutathione + H2O = an S-substituted L-cysteinylglycine + L-glutamate</text>
        <dbReference type="Rhea" id="RHEA:59468"/>
        <dbReference type="ChEBI" id="CHEBI:15377"/>
        <dbReference type="ChEBI" id="CHEBI:29985"/>
        <dbReference type="ChEBI" id="CHEBI:90779"/>
        <dbReference type="ChEBI" id="CHEBI:143103"/>
        <dbReference type="EC" id="3.4.19.13"/>
    </reaction>
</comment>
<comment type="catalytic activity">
    <reaction evidence="8 9">
        <text>an N-terminal (5-L-glutamyl)-[peptide] + an alpha-amino acid = 5-L-glutamyl amino acid + an N-terminal L-alpha-aminoacyl-[peptide]</text>
        <dbReference type="Rhea" id="RHEA:23904"/>
        <dbReference type="Rhea" id="RHEA-COMP:9780"/>
        <dbReference type="Rhea" id="RHEA-COMP:9795"/>
        <dbReference type="ChEBI" id="CHEBI:77644"/>
        <dbReference type="ChEBI" id="CHEBI:78597"/>
        <dbReference type="ChEBI" id="CHEBI:78599"/>
        <dbReference type="ChEBI" id="CHEBI:78608"/>
        <dbReference type="EC" id="2.3.2.2"/>
    </reaction>
</comment>
<comment type="caution">
    <text evidence="11">The sequence shown here is derived from an EMBL/GenBank/DDBJ whole genome shotgun (WGS) entry which is preliminary data.</text>
</comment>
<dbReference type="Gene3D" id="1.10.246.130">
    <property type="match status" value="1"/>
</dbReference>
<dbReference type="PRINTS" id="PR01210">
    <property type="entry name" value="GGTRANSPTASE"/>
</dbReference>
<dbReference type="Pfam" id="PF01019">
    <property type="entry name" value="G_glu_transpept"/>
    <property type="match status" value="1"/>
</dbReference>
<dbReference type="PANTHER" id="PTHR43199">
    <property type="entry name" value="GLUTATHIONE HYDROLASE"/>
    <property type="match status" value="1"/>
</dbReference>
<organism evidence="11 12">
    <name type="scientific">Alteraurantiacibacter palmitatis</name>
    <dbReference type="NCBI Taxonomy" id="2054628"/>
    <lineage>
        <taxon>Bacteria</taxon>
        <taxon>Pseudomonadati</taxon>
        <taxon>Pseudomonadota</taxon>
        <taxon>Alphaproteobacteria</taxon>
        <taxon>Sphingomonadales</taxon>
        <taxon>Erythrobacteraceae</taxon>
        <taxon>Alteraurantiacibacter</taxon>
    </lineage>
</organism>
<dbReference type="InterPro" id="IPR043137">
    <property type="entry name" value="GGT_ssub_C"/>
</dbReference>
<dbReference type="EC" id="2.3.2.2" evidence="9"/>
<keyword evidence="12" id="KW-1185">Reference proteome</keyword>
<dbReference type="InterPro" id="IPR051792">
    <property type="entry name" value="GGT_bact"/>
</dbReference>
<dbReference type="EMBL" id="JBHRST010000002">
    <property type="protein sequence ID" value="MFC3096539.1"/>
    <property type="molecule type" value="Genomic_DNA"/>
</dbReference>
<comment type="catalytic activity">
    <reaction evidence="2 9">
        <text>glutathione + H2O = L-cysteinylglycine + L-glutamate</text>
        <dbReference type="Rhea" id="RHEA:28807"/>
        <dbReference type="ChEBI" id="CHEBI:15377"/>
        <dbReference type="ChEBI" id="CHEBI:29985"/>
        <dbReference type="ChEBI" id="CHEBI:57925"/>
        <dbReference type="ChEBI" id="CHEBI:61694"/>
        <dbReference type="EC" id="3.4.19.13"/>
    </reaction>
</comment>
<feature type="chain" id="PRO_5046005447" description="Glutathione hydrolase proenzyme" evidence="10">
    <location>
        <begin position="21"/>
        <end position="571"/>
    </location>
</feature>
<dbReference type="GO" id="GO:0103068">
    <property type="term" value="F:leukotriene C4 gamma-glutamyl transferase activity"/>
    <property type="evidence" value="ECO:0007669"/>
    <property type="project" value="UniProtKB-EC"/>
</dbReference>
<dbReference type="PANTHER" id="PTHR43199:SF1">
    <property type="entry name" value="GLUTATHIONE HYDROLASE PROENZYME"/>
    <property type="match status" value="1"/>
</dbReference>
<evidence type="ECO:0000256" key="5">
    <source>
        <dbReference type="ARBA" id="ARBA00022801"/>
    </source>
</evidence>
<evidence type="ECO:0000256" key="2">
    <source>
        <dbReference type="ARBA" id="ARBA00001089"/>
    </source>
</evidence>
<comment type="similarity">
    <text evidence="3 9">Belongs to the gamma-glutamyltransferase family.</text>
</comment>
<dbReference type="RefSeq" id="WP_336925626.1">
    <property type="nucleotide sequence ID" value="NZ_JBANRO010000004.1"/>
</dbReference>
<dbReference type="NCBIfam" id="TIGR00066">
    <property type="entry name" value="g_glut_trans"/>
    <property type="match status" value="1"/>
</dbReference>
<keyword evidence="10" id="KW-0732">Signal</keyword>
<evidence type="ECO:0000256" key="8">
    <source>
        <dbReference type="ARBA" id="ARBA00047417"/>
    </source>
</evidence>
<dbReference type="InterPro" id="IPR000101">
    <property type="entry name" value="GGT_peptidase"/>
</dbReference>
<dbReference type="InterPro" id="IPR029055">
    <property type="entry name" value="Ntn_hydrolases_N"/>
</dbReference>
<keyword evidence="7 9" id="KW-0012">Acyltransferase</keyword>
<proteinExistence type="inferred from homology"/>
<gene>
    <name evidence="11" type="primary">ggt</name>
    <name evidence="11" type="ORF">ACFODU_01830</name>
</gene>
<dbReference type="Gene3D" id="3.60.20.40">
    <property type="match status" value="1"/>
</dbReference>
<dbReference type="SUPFAM" id="SSF56235">
    <property type="entry name" value="N-terminal nucleophile aminohydrolases (Ntn hydrolases)"/>
    <property type="match status" value="1"/>
</dbReference>
<evidence type="ECO:0000256" key="10">
    <source>
        <dbReference type="SAM" id="SignalP"/>
    </source>
</evidence>
<evidence type="ECO:0000256" key="9">
    <source>
        <dbReference type="RuleBase" id="RU368036"/>
    </source>
</evidence>
<dbReference type="EC" id="3.4.19.13" evidence="9"/>
<keyword evidence="5 9" id="KW-0378">Hydrolase</keyword>
<keyword evidence="6 9" id="KW-0865">Zymogen</keyword>
<dbReference type="Proteomes" id="UP001595456">
    <property type="component" value="Unassembled WGS sequence"/>
</dbReference>
<comment type="PTM">
    <text evidence="9">Cleaved by autocatalysis into a large and a small subunit.</text>
</comment>
<evidence type="ECO:0000256" key="1">
    <source>
        <dbReference type="ARBA" id="ARBA00001049"/>
    </source>
</evidence>
<reference evidence="12" key="1">
    <citation type="journal article" date="2019" name="Int. J. Syst. Evol. Microbiol.">
        <title>The Global Catalogue of Microorganisms (GCM) 10K type strain sequencing project: providing services to taxonomists for standard genome sequencing and annotation.</title>
        <authorList>
            <consortium name="The Broad Institute Genomics Platform"/>
            <consortium name="The Broad Institute Genome Sequencing Center for Infectious Disease"/>
            <person name="Wu L."/>
            <person name="Ma J."/>
        </authorList>
    </citation>
    <scope>NUCLEOTIDE SEQUENCE [LARGE SCALE GENOMIC DNA]</scope>
    <source>
        <strain evidence="12">KCTC 52607</strain>
    </source>
</reference>
<keyword evidence="9" id="KW-0317">Glutathione biosynthesis</keyword>